<name>A0ACC3CBY9_PYRYE</name>
<sequence length="156" mass="16802">MRACWRVARREQVGGQRVPAPPPLMRQTCVDTPAEAAGSAASGGGRQRPSRAPTCGEHGEKVLLGHQRRRQKRQQLPRQVPRDGFGDKVPVEGHPRLGGGVAEAHRVRRVERVVKPRLGEPVGLRAPRRHRQGGVKGELGQPVPAECAPSGPRGGS</sequence>
<evidence type="ECO:0000313" key="2">
    <source>
        <dbReference type="Proteomes" id="UP000798662"/>
    </source>
</evidence>
<reference evidence="1" key="1">
    <citation type="submission" date="2019-11" db="EMBL/GenBank/DDBJ databases">
        <title>Nori genome reveals adaptations in red seaweeds to the harsh intertidal environment.</title>
        <authorList>
            <person name="Wang D."/>
            <person name="Mao Y."/>
        </authorList>
    </citation>
    <scope>NUCLEOTIDE SEQUENCE</scope>
    <source>
        <tissue evidence="1">Gametophyte</tissue>
    </source>
</reference>
<dbReference type="EMBL" id="CM020620">
    <property type="protein sequence ID" value="KAK1867578.1"/>
    <property type="molecule type" value="Genomic_DNA"/>
</dbReference>
<dbReference type="Proteomes" id="UP000798662">
    <property type="component" value="Chromosome 3"/>
</dbReference>
<evidence type="ECO:0000313" key="1">
    <source>
        <dbReference type="EMBL" id="KAK1867578.1"/>
    </source>
</evidence>
<gene>
    <name evidence="1" type="ORF">I4F81_010084</name>
</gene>
<accession>A0ACC3CBY9</accession>
<keyword evidence="2" id="KW-1185">Reference proteome</keyword>
<proteinExistence type="predicted"/>
<protein>
    <submittedName>
        <fullName evidence="1">Uncharacterized protein</fullName>
    </submittedName>
</protein>
<organism evidence="1 2">
    <name type="scientific">Pyropia yezoensis</name>
    <name type="common">Susabi-nori</name>
    <name type="synonym">Porphyra yezoensis</name>
    <dbReference type="NCBI Taxonomy" id="2788"/>
    <lineage>
        <taxon>Eukaryota</taxon>
        <taxon>Rhodophyta</taxon>
        <taxon>Bangiophyceae</taxon>
        <taxon>Bangiales</taxon>
        <taxon>Bangiaceae</taxon>
        <taxon>Pyropia</taxon>
    </lineage>
</organism>
<comment type="caution">
    <text evidence="1">The sequence shown here is derived from an EMBL/GenBank/DDBJ whole genome shotgun (WGS) entry which is preliminary data.</text>
</comment>